<sequence length="297" mass="33262">MLNLRQIEAFRALMIYRTVTQAAKAMHISQPAASRLISDLEYNVGFSLFHRDKGRLLPTPEAMAFFDDVEKVFTGLDKIAESAKEIKDFRTGRLFVVGMPAIAHCLLPEAVNKFSVKKEGITITLQSHSSQKVLDWMATQQCDIGFIGLKIEDPSVKVIHLKSSPMKVVMPKNHWMAMKDTVSIDDFEGENYISFCQNQDSRPFVDKIFLDNKVQRKIRLDTQLSSVACEMVLNGGGVSIVDPLTANLYGERGLVAKPLSEVIEFHYSAVLPGYRPPSMLATSFLDLVTAMLNEELD</sequence>
<evidence type="ECO:0000313" key="7">
    <source>
        <dbReference type="Proteomes" id="UP001235344"/>
    </source>
</evidence>
<keyword evidence="7" id="KW-1185">Reference proteome</keyword>
<dbReference type="Proteomes" id="UP001235344">
    <property type="component" value="Chromosome"/>
</dbReference>
<dbReference type="EMBL" id="CP131913">
    <property type="protein sequence ID" value="WLI74866.1"/>
    <property type="molecule type" value="Genomic_DNA"/>
</dbReference>
<dbReference type="Pfam" id="PF00126">
    <property type="entry name" value="HTH_1"/>
    <property type="match status" value="1"/>
</dbReference>
<evidence type="ECO:0000256" key="1">
    <source>
        <dbReference type="ARBA" id="ARBA00009437"/>
    </source>
</evidence>
<accession>A0ABY9H8P4</accession>
<evidence type="ECO:0000256" key="3">
    <source>
        <dbReference type="ARBA" id="ARBA00023125"/>
    </source>
</evidence>
<comment type="similarity">
    <text evidence="1">Belongs to the LysR transcriptional regulatory family.</text>
</comment>
<feature type="domain" description="HTH lysR-type" evidence="5">
    <location>
        <begin position="2"/>
        <end position="59"/>
    </location>
</feature>
<protein>
    <submittedName>
        <fullName evidence="6">LysR substrate-binding domain-containing protein</fullName>
    </submittedName>
</protein>
<keyword evidence="4" id="KW-0804">Transcription</keyword>
<dbReference type="Gene3D" id="3.40.190.290">
    <property type="match status" value="1"/>
</dbReference>
<dbReference type="InterPro" id="IPR000847">
    <property type="entry name" value="LysR_HTH_N"/>
</dbReference>
<evidence type="ECO:0000313" key="6">
    <source>
        <dbReference type="EMBL" id="WLI74866.1"/>
    </source>
</evidence>
<dbReference type="PANTHER" id="PTHR30427">
    <property type="entry name" value="TRANSCRIPTIONAL ACTIVATOR PROTEIN LYSR"/>
    <property type="match status" value="1"/>
</dbReference>
<dbReference type="RefSeq" id="WP_305503639.1">
    <property type="nucleotide sequence ID" value="NZ_CP131913.1"/>
</dbReference>
<dbReference type="PANTHER" id="PTHR30427:SF1">
    <property type="entry name" value="TRANSCRIPTIONAL ACTIVATOR PROTEIN LYSR"/>
    <property type="match status" value="1"/>
</dbReference>
<dbReference type="InterPro" id="IPR036390">
    <property type="entry name" value="WH_DNA-bd_sf"/>
</dbReference>
<keyword evidence="3" id="KW-0238">DNA-binding</keyword>
<dbReference type="InterPro" id="IPR037424">
    <property type="entry name" value="NocR_PBP2"/>
</dbReference>
<dbReference type="InterPro" id="IPR005119">
    <property type="entry name" value="LysR_subst-bd"/>
</dbReference>
<keyword evidence="2" id="KW-0805">Transcription regulation</keyword>
<evidence type="ECO:0000256" key="2">
    <source>
        <dbReference type="ARBA" id="ARBA00023015"/>
    </source>
</evidence>
<dbReference type="Pfam" id="PF03466">
    <property type="entry name" value="LysR_substrate"/>
    <property type="match status" value="1"/>
</dbReference>
<evidence type="ECO:0000259" key="5">
    <source>
        <dbReference type="PROSITE" id="PS50931"/>
    </source>
</evidence>
<dbReference type="PRINTS" id="PR00039">
    <property type="entry name" value="HTHLYSR"/>
</dbReference>
<dbReference type="Gene3D" id="1.10.10.10">
    <property type="entry name" value="Winged helix-like DNA-binding domain superfamily/Winged helix DNA-binding domain"/>
    <property type="match status" value="1"/>
</dbReference>
<dbReference type="CDD" id="cd08415">
    <property type="entry name" value="PBP2_LysR_opines_like"/>
    <property type="match status" value="1"/>
</dbReference>
<dbReference type="PROSITE" id="PS50931">
    <property type="entry name" value="HTH_LYSR"/>
    <property type="match status" value="1"/>
</dbReference>
<name>A0ABY9H8P4_9GAMM</name>
<dbReference type="InterPro" id="IPR036388">
    <property type="entry name" value="WH-like_DNA-bd_sf"/>
</dbReference>
<dbReference type="SUPFAM" id="SSF46785">
    <property type="entry name" value="Winged helix' DNA-binding domain"/>
    <property type="match status" value="1"/>
</dbReference>
<evidence type="ECO:0000256" key="4">
    <source>
        <dbReference type="ARBA" id="ARBA00023163"/>
    </source>
</evidence>
<reference evidence="6 7" key="1">
    <citation type="submission" date="2023-08" db="EMBL/GenBank/DDBJ databases">
        <title>Transcriptome Analysis of Halomonas alkalicola CICC 11012s to Identify the Genes Involved in Alkaline Tolerances.</title>
        <authorList>
            <person name="Zhai L."/>
        </authorList>
    </citation>
    <scope>NUCLEOTIDE SEQUENCE [LARGE SCALE GENOMIC DNA]</scope>
    <source>
        <strain evidence="6 7">CICC 11012s</strain>
    </source>
</reference>
<dbReference type="SUPFAM" id="SSF53850">
    <property type="entry name" value="Periplasmic binding protein-like II"/>
    <property type="match status" value="1"/>
</dbReference>
<proteinExistence type="inferred from homology"/>
<gene>
    <name evidence="6" type="ORF">B6N23_08375</name>
</gene>
<organism evidence="6 7">
    <name type="scientific">Halomonas alkalicola</name>
    <dbReference type="NCBI Taxonomy" id="1930622"/>
    <lineage>
        <taxon>Bacteria</taxon>
        <taxon>Pseudomonadati</taxon>
        <taxon>Pseudomonadota</taxon>
        <taxon>Gammaproteobacteria</taxon>
        <taxon>Oceanospirillales</taxon>
        <taxon>Halomonadaceae</taxon>
        <taxon>Halomonas</taxon>
    </lineage>
</organism>